<organism evidence="1 2">
    <name type="scientific">Actinomycetospora termitidis</name>
    <dbReference type="NCBI Taxonomy" id="3053470"/>
    <lineage>
        <taxon>Bacteria</taxon>
        <taxon>Bacillati</taxon>
        <taxon>Actinomycetota</taxon>
        <taxon>Actinomycetes</taxon>
        <taxon>Pseudonocardiales</taxon>
        <taxon>Pseudonocardiaceae</taxon>
        <taxon>Actinomycetospora</taxon>
    </lineage>
</organism>
<keyword evidence="2" id="KW-1185">Reference proteome</keyword>
<dbReference type="RefSeq" id="WP_286055845.1">
    <property type="nucleotide sequence ID" value="NZ_JASVWF010000006.1"/>
</dbReference>
<sequence>MTEFDERDLAVLREHGFVPVAGRVVYEARPPTPSARVEEIARVCAAPLPEELLALWATVGGGRLDYAVTVELDGEPQPLSWAELFGDDEPSGLALDGWLDHEIDLATDGGRVPGVLLHAVPIGGFEYLERIYVRVGGERAGEVVVWMHGLPAWTGGPTSDALATLAPDLASAFALLHLPGDPLDDDARYGREFLAVVDEQRAAGLPADLADRLVAYYRRAFAG</sequence>
<protein>
    <recommendedName>
        <fullName evidence="3">Knr4/Smi1-like domain-containing protein</fullName>
    </recommendedName>
</protein>
<comment type="caution">
    <text evidence="1">The sequence shown here is derived from an EMBL/GenBank/DDBJ whole genome shotgun (WGS) entry which is preliminary data.</text>
</comment>
<evidence type="ECO:0000313" key="2">
    <source>
        <dbReference type="Proteomes" id="UP001231924"/>
    </source>
</evidence>
<proteinExistence type="predicted"/>
<dbReference type="Proteomes" id="UP001231924">
    <property type="component" value="Unassembled WGS sequence"/>
</dbReference>
<gene>
    <name evidence="1" type="ORF">QRT03_25095</name>
</gene>
<accession>A0ABT7MH59</accession>
<name>A0ABT7MH59_9PSEU</name>
<evidence type="ECO:0008006" key="3">
    <source>
        <dbReference type="Google" id="ProtNLM"/>
    </source>
</evidence>
<evidence type="ECO:0000313" key="1">
    <source>
        <dbReference type="EMBL" id="MDL5159267.1"/>
    </source>
</evidence>
<reference evidence="1 2" key="1">
    <citation type="submission" date="2023-06" db="EMBL/GenBank/DDBJ databases">
        <title>Actinomycetospora Odt1-22.</title>
        <authorList>
            <person name="Supong K."/>
        </authorList>
    </citation>
    <scope>NUCLEOTIDE SEQUENCE [LARGE SCALE GENOMIC DNA]</scope>
    <source>
        <strain evidence="1 2">Odt1-22</strain>
    </source>
</reference>
<dbReference type="EMBL" id="JASVWF010000006">
    <property type="protein sequence ID" value="MDL5159267.1"/>
    <property type="molecule type" value="Genomic_DNA"/>
</dbReference>